<comment type="caution">
    <text evidence="2">The sequence shown here is derived from an EMBL/GenBank/DDBJ whole genome shotgun (WGS) entry which is preliminary data.</text>
</comment>
<sequence>MRHLVIVSWSMKVLSLSRCLELSSYHNHETPRDSVLVYEGVESLKIFWDSVLVYEGVVSLTVPRTILMSQLIRHLVIVSWSIKVLCITTWCLELSSYHNHETPRDSVLVYEGVVSLTVPRTILMSQLIRRLVIVSWSMRVLCLSRCLELSSCHN</sequence>
<gene>
    <name evidence="2" type="ORF">RRG08_025495</name>
</gene>
<feature type="signal peptide" evidence="1">
    <location>
        <begin position="1"/>
        <end position="19"/>
    </location>
</feature>
<feature type="chain" id="PRO_5042177631" evidence="1">
    <location>
        <begin position="20"/>
        <end position="154"/>
    </location>
</feature>
<evidence type="ECO:0000256" key="1">
    <source>
        <dbReference type="SAM" id="SignalP"/>
    </source>
</evidence>
<evidence type="ECO:0000313" key="3">
    <source>
        <dbReference type="Proteomes" id="UP001283361"/>
    </source>
</evidence>
<proteinExistence type="predicted"/>
<dbReference type="AlphaFoldDB" id="A0AAE1CR90"/>
<accession>A0AAE1CR90</accession>
<reference evidence="2" key="1">
    <citation type="journal article" date="2023" name="G3 (Bethesda)">
        <title>A reference genome for the long-term kleptoplast-retaining sea slug Elysia crispata morphotype clarki.</title>
        <authorList>
            <person name="Eastman K.E."/>
            <person name="Pendleton A.L."/>
            <person name="Shaikh M.A."/>
            <person name="Suttiyut T."/>
            <person name="Ogas R."/>
            <person name="Tomko P."/>
            <person name="Gavelis G."/>
            <person name="Widhalm J.R."/>
            <person name="Wisecaver J.H."/>
        </authorList>
    </citation>
    <scope>NUCLEOTIDE SEQUENCE</scope>
    <source>
        <strain evidence="2">ECLA1</strain>
    </source>
</reference>
<keyword evidence="3" id="KW-1185">Reference proteome</keyword>
<dbReference type="EMBL" id="JAWDGP010007158">
    <property type="protein sequence ID" value="KAK3729154.1"/>
    <property type="molecule type" value="Genomic_DNA"/>
</dbReference>
<keyword evidence="1" id="KW-0732">Signal</keyword>
<name>A0AAE1CR90_9GAST</name>
<dbReference type="Proteomes" id="UP001283361">
    <property type="component" value="Unassembled WGS sequence"/>
</dbReference>
<evidence type="ECO:0000313" key="2">
    <source>
        <dbReference type="EMBL" id="KAK3729154.1"/>
    </source>
</evidence>
<protein>
    <submittedName>
        <fullName evidence="2">Uncharacterized protein</fullName>
    </submittedName>
</protein>
<organism evidence="2 3">
    <name type="scientific">Elysia crispata</name>
    <name type="common">lettuce slug</name>
    <dbReference type="NCBI Taxonomy" id="231223"/>
    <lineage>
        <taxon>Eukaryota</taxon>
        <taxon>Metazoa</taxon>
        <taxon>Spiralia</taxon>
        <taxon>Lophotrochozoa</taxon>
        <taxon>Mollusca</taxon>
        <taxon>Gastropoda</taxon>
        <taxon>Heterobranchia</taxon>
        <taxon>Euthyneura</taxon>
        <taxon>Panpulmonata</taxon>
        <taxon>Sacoglossa</taxon>
        <taxon>Placobranchoidea</taxon>
        <taxon>Plakobranchidae</taxon>
        <taxon>Elysia</taxon>
    </lineage>
</organism>